<feature type="region of interest" description="Disordered" evidence="1">
    <location>
        <begin position="1"/>
        <end position="22"/>
    </location>
</feature>
<evidence type="ECO:0000313" key="2">
    <source>
        <dbReference type="EMBL" id="VDP38575.1"/>
    </source>
</evidence>
<sequence>MVDGCSIPSNINGNDNHNNNSSNWTLDISMKRSIQSNCKRFLFSTTNNNNNIVVKISEYVDIEMNR</sequence>
<gene>
    <name evidence="2" type="ORF">SCUD_LOCUS10137</name>
</gene>
<reference evidence="4" key="1">
    <citation type="submission" date="2016-06" db="UniProtKB">
        <authorList>
            <consortium name="WormBaseParasite"/>
        </authorList>
    </citation>
    <scope>IDENTIFICATION</scope>
</reference>
<reference evidence="2 3" key="2">
    <citation type="submission" date="2018-11" db="EMBL/GenBank/DDBJ databases">
        <authorList>
            <consortium name="Pathogen Informatics"/>
        </authorList>
    </citation>
    <scope>NUCLEOTIDE SEQUENCE [LARGE SCALE GENOMIC DNA]</scope>
    <source>
        <strain evidence="2">Dakar</strain>
        <strain evidence="3">Dakar, Senegal</strain>
    </source>
</reference>
<organism evidence="4">
    <name type="scientific">Schistosoma curassoni</name>
    <dbReference type="NCBI Taxonomy" id="6186"/>
    <lineage>
        <taxon>Eukaryota</taxon>
        <taxon>Metazoa</taxon>
        <taxon>Spiralia</taxon>
        <taxon>Lophotrochozoa</taxon>
        <taxon>Platyhelminthes</taxon>
        <taxon>Trematoda</taxon>
        <taxon>Digenea</taxon>
        <taxon>Strigeidida</taxon>
        <taxon>Schistosomatoidea</taxon>
        <taxon>Schistosomatidae</taxon>
        <taxon>Schistosoma</taxon>
    </lineage>
</organism>
<evidence type="ECO:0000313" key="4">
    <source>
        <dbReference type="WBParaSite" id="SCUD_0001013701-mRNA-1"/>
    </source>
</evidence>
<name>A0A183K566_9TREM</name>
<dbReference type="WBParaSite" id="SCUD_0001013701-mRNA-1">
    <property type="protein sequence ID" value="SCUD_0001013701-mRNA-1"/>
    <property type="gene ID" value="SCUD_0001013701"/>
</dbReference>
<proteinExistence type="predicted"/>
<protein>
    <submittedName>
        <fullName evidence="2 4">Uncharacterized protein</fullName>
    </submittedName>
</protein>
<dbReference type="EMBL" id="UZAK01033606">
    <property type="protein sequence ID" value="VDP38575.1"/>
    <property type="molecule type" value="Genomic_DNA"/>
</dbReference>
<evidence type="ECO:0000256" key="1">
    <source>
        <dbReference type="SAM" id="MobiDB-lite"/>
    </source>
</evidence>
<accession>A0A183K566</accession>
<evidence type="ECO:0000313" key="3">
    <source>
        <dbReference type="Proteomes" id="UP000279833"/>
    </source>
</evidence>
<feature type="compositionally biased region" description="Low complexity" evidence="1">
    <location>
        <begin position="9"/>
        <end position="22"/>
    </location>
</feature>
<keyword evidence="3" id="KW-1185">Reference proteome</keyword>
<dbReference type="AlphaFoldDB" id="A0A183K566"/>
<dbReference type="Proteomes" id="UP000279833">
    <property type="component" value="Unassembled WGS sequence"/>
</dbReference>